<evidence type="ECO:0008006" key="4">
    <source>
        <dbReference type="Google" id="ProtNLM"/>
    </source>
</evidence>
<feature type="signal peptide" evidence="1">
    <location>
        <begin position="1"/>
        <end position="22"/>
    </location>
</feature>
<dbReference type="Pfam" id="PF06551">
    <property type="entry name" value="DUF1120"/>
    <property type="match status" value="1"/>
</dbReference>
<evidence type="ECO:0000313" key="3">
    <source>
        <dbReference type="Proteomes" id="UP000276587"/>
    </source>
</evidence>
<comment type="caution">
    <text evidence="2">The sequence shown here is derived from an EMBL/GenBank/DDBJ whole genome shotgun (WGS) entry which is preliminary data.</text>
</comment>
<dbReference type="InterPro" id="IPR010546">
    <property type="entry name" value="DUF1120"/>
</dbReference>
<dbReference type="AlphaFoldDB" id="A0A3M4AYB0"/>
<dbReference type="Proteomes" id="UP000276587">
    <property type="component" value="Unassembled WGS sequence"/>
</dbReference>
<reference evidence="2 3" key="1">
    <citation type="submission" date="2018-08" db="EMBL/GenBank/DDBJ databases">
        <title>Recombination of ecologically and evolutionarily significant loci maintains genetic cohesion in the Pseudomonas syringae species complex.</title>
        <authorList>
            <person name="Dillon M."/>
            <person name="Thakur S."/>
            <person name="Almeida R.N.D."/>
            <person name="Weir B.S."/>
            <person name="Guttman D.S."/>
        </authorList>
    </citation>
    <scope>NUCLEOTIDE SEQUENCE [LARGE SCALE GENOMIC DNA]</scope>
    <source>
        <strain evidence="2 3">ICMP 3555</strain>
    </source>
</reference>
<sequence>MRKTLTVVAATLMAWSPWHTFAASSVDLTVTGLITPSACTPGLSGGGVVDHGKISAKDLSATDQTLLPASTLQMVVNCDAQTLFALKGIENSVGSTNPNGFGLGLINGNQPLGHYTLELLNASADTAAATTLKSVDDGKTWDAMGGDVWSTLNLASFGNQSGGNWAPIPIKDLTADLKVSTRIAPASGLDLTNEVPIDGSATLEVKYL</sequence>
<organism evidence="2 3">
    <name type="scientific">Pseudomonas marginalis pv. marginalis</name>
    <dbReference type="NCBI Taxonomy" id="97473"/>
    <lineage>
        <taxon>Bacteria</taxon>
        <taxon>Pseudomonadati</taxon>
        <taxon>Pseudomonadota</taxon>
        <taxon>Gammaproteobacteria</taxon>
        <taxon>Pseudomonadales</taxon>
        <taxon>Pseudomonadaceae</taxon>
        <taxon>Pseudomonas</taxon>
    </lineage>
</organism>
<gene>
    <name evidence="2" type="ORF">ALQ29_04338</name>
</gene>
<accession>A0A3M4AYB0</accession>
<dbReference type="EMBL" id="RBQF01000097">
    <property type="protein sequence ID" value="RMP11841.1"/>
    <property type="molecule type" value="Genomic_DNA"/>
</dbReference>
<proteinExistence type="predicted"/>
<feature type="chain" id="PRO_5017942962" description="Protein GltF" evidence="1">
    <location>
        <begin position="23"/>
        <end position="208"/>
    </location>
</feature>
<protein>
    <recommendedName>
        <fullName evidence="4">Protein GltF</fullName>
    </recommendedName>
</protein>
<evidence type="ECO:0000313" key="2">
    <source>
        <dbReference type="EMBL" id="RMP11841.1"/>
    </source>
</evidence>
<keyword evidence="3" id="KW-1185">Reference proteome</keyword>
<keyword evidence="1" id="KW-0732">Signal</keyword>
<dbReference type="RefSeq" id="WP_064054824.1">
    <property type="nucleotide sequence ID" value="NZ_RBPW01000184.1"/>
</dbReference>
<evidence type="ECO:0000256" key="1">
    <source>
        <dbReference type="SAM" id="SignalP"/>
    </source>
</evidence>
<name>A0A3M4AYB0_PSEMA</name>